<protein>
    <submittedName>
        <fullName evidence="3">Molybdenum cofactor cytidylyltransferase</fullName>
        <ecNumber evidence="3">2.7.7.76</ecNumber>
    </submittedName>
</protein>
<dbReference type="Proteomes" id="UP000263012">
    <property type="component" value="Chromosome"/>
</dbReference>
<evidence type="ECO:0000256" key="1">
    <source>
        <dbReference type="SAM" id="MobiDB-lite"/>
    </source>
</evidence>
<evidence type="ECO:0000313" key="3">
    <source>
        <dbReference type="EMBL" id="AUX10111.1"/>
    </source>
</evidence>
<dbReference type="KEGG" id="hdf:AArcSl_2490"/>
<evidence type="ECO:0000259" key="2">
    <source>
        <dbReference type="Pfam" id="PF12804"/>
    </source>
</evidence>
<keyword evidence="3" id="KW-0808">Transferase</keyword>
<feature type="domain" description="MobA-like NTP transferase" evidence="2">
    <location>
        <begin position="5"/>
        <end position="166"/>
    </location>
</feature>
<dbReference type="InterPro" id="IPR029044">
    <property type="entry name" value="Nucleotide-diphossugar_trans"/>
</dbReference>
<feature type="region of interest" description="Disordered" evidence="1">
    <location>
        <begin position="158"/>
        <end position="190"/>
    </location>
</feature>
<reference evidence="4" key="1">
    <citation type="submission" date="2017-11" db="EMBL/GenBank/DDBJ databases">
        <title>Phenotypic and genomic properties of facultatively anaerobic sulfur-reducing natronoarchaea from hypersaline soda lakes.</title>
        <authorList>
            <person name="Sorokin D.Y."/>
            <person name="Kublanov I.V."/>
            <person name="Roman P."/>
            <person name="Sinninghe Damste J.S."/>
            <person name="Golyshin P.N."/>
            <person name="Rojo D."/>
            <person name="Ciordia S."/>
            <person name="Mena M.D.C."/>
            <person name="Ferrer M."/>
            <person name="Messina E."/>
            <person name="Smedile F."/>
            <person name="La Spada G."/>
            <person name="La Cono V."/>
            <person name="Yakimov M.M."/>
        </authorList>
    </citation>
    <scope>NUCLEOTIDE SEQUENCE [LARGE SCALE GENOMIC DNA]</scope>
    <source>
        <strain evidence="4">AArc-Sl</strain>
    </source>
</reference>
<dbReference type="CDD" id="cd04182">
    <property type="entry name" value="GT_2_like_f"/>
    <property type="match status" value="1"/>
</dbReference>
<dbReference type="Gene3D" id="3.90.550.10">
    <property type="entry name" value="Spore Coat Polysaccharide Biosynthesis Protein SpsA, Chain A"/>
    <property type="match status" value="1"/>
</dbReference>
<evidence type="ECO:0000313" key="4">
    <source>
        <dbReference type="Proteomes" id="UP000263012"/>
    </source>
</evidence>
<dbReference type="GO" id="GO:0061602">
    <property type="term" value="F:molybdenum cofactor cytidylyltransferase activity"/>
    <property type="evidence" value="ECO:0007669"/>
    <property type="project" value="UniProtKB-EC"/>
</dbReference>
<keyword evidence="3" id="KW-0548">Nucleotidyltransferase</keyword>
<organism evidence="3 4">
    <name type="scientific">Halalkaliarchaeum desulfuricum</name>
    <dbReference type="NCBI Taxonomy" id="2055893"/>
    <lineage>
        <taxon>Archaea</taxon>
        <taxon>Methanobacteriati</taxon>
        <taxon>Methanobacteriota</taxon>
        <taxon>Stenosarchaea group</taxon>
        <taxon>Halobacteria</taxon>
        <taxon>Halobacteriales</taxon>
        <taxon>Haloferacaceae</taxon>
        <taxon>Halalkaliarchaeum</taxon>
    </lineage>
</organism>
<dbReference type="EMBL" id="CP025066">
    <property type="protein sequence ID" value="AUX10111.1"/>
    <property type="molecule type" value="Genomic_DNA"/>
</dbReference>
<name>A0A343TLY9_9EURY</name>
<dbReference type="PANTHER" id="PTHR43777">
    <property type="entry name" value="MOLYBDENUM COFACTOR CYTIDYLYLTRANSFERASE"/>
    <property type="match status" value="1"/>
</dbReference>
<dbReference type="AlphaFoldDB" id="A0A343TLY9"/>
<dbReference type="EC" id="2.7.7.76" evidence="3"/>
<accession>A0A343TLY9</accession>
<gene>
    <name evidence="3" type="primary">mocA</name>
    <name evidence="3" type="ORF">AArcSl_2490</name>
</gene>
<keyword evidence="4" id="KW-1185">Reference proteome</keyword>
<proteinExistence type="predicted"/>
<dbReference type="SUPFAM" id="SSF53448">
    <property type="entry name" value="Nucleotide-diphospho-sugar transferases"/>
    <property type="match status" value="1"/>
</dbReference>
<dbReference type="PANTHER" id="PTHR43777:SF1">
    <property type="entry name" value="MOLYBDENUM COFACTOR CYTIDYLYLTRANSFERASE"/>
    <property type="match status" value="1"/>
</dbReference>
<sequence length="190" mass="20506">MEVGGVVLAAGTSSRFEGGNKLAVELDGEPIVRRATRCLLRSRLEEVVVIVGFEADRIAALVEDLPVAVRRNERFSEGQSTSVRTGVDHAVDRGWSAAVFGLGDMPFVDPTTVDSLIEAHENSEGSILWPSFEGERGNPVLFSGEHFDALRSVTGDRGGRRLVETHPGSTPVPVDDPGVIRDVDRETDLD</sequence>
<feature type="compositionally biased region" description="Basic and acidic residues" evidence="1">
    <location>
        <begin position="178"/>
        <end position="190"/>
    </location>
</feature>
<dbReference type="InterPro" id="IPR025877">
    <property type="entry name" value="MobA-like_NTP_Trfase"/>
</dbReference>
<dbReference type="Pfam" id="PF12804">
    <property type="entry name" value="NTP_transf_3"/>
    <property type="match status" value="1"/>
</dbReference>